<reference evidence="2" key="1">
    <citation type="journal article" date="2019" name="Environ. Microbiol.">
        <title>Novel haloarchaeal viruses from Lake Retba infecting Haloferax and Halorubrum species.</title>
        <authorList>
            <person name="Mizuno C.M."/>
            <person name="Prajapati B."/>
            <person name="Lucas-Staat S."/>
            <person name="Sime-Ngando T."/>
            <person name="Forterre P."/>
            <person name="Bamford D.H."/>
            <person name="Prangishvili D."/>
            <person name="Krupovic M."/>
            <person name="Oksanen H.M."/>
        </authorList>
    </citation>
    <scope>NUCLEOTIDE SEQUENCE</scope>
</reference>
<dbReference type="PDB" id="8QSY">
    <property type="method" value="EM"/>
    <property type="resolution" value="2.68 A"/>
    <property type="chains" value="P5/P6/P7/P8/P9=1-74"/>
</dbReference>
<reference evidence="4" key="2">
    <citation type="submission" date="2023-10" db="PDB data bank">
        <title>CryoEM structure of Haloferax tailed virus 1.</title>
        <authorList>
            <person name="Zhang D."/>
            <person name="Daum B."/>
            <person name="Isupov M.N."/>
            <person name="McLaren M."/>
            <person name="Oksanen H."/>
            <person name="Quax T.E.F."/>
            <person name="Schwarzer S."/>
            <person name="Gold V.A.M."/>
            <person name="Antson A."/>
        </authorList>
    </citation>
    <scope>STRUCTURE BY ELECTRON MICROSCOPY (2.68 ANGSTROMS)</scope>
</reference>
<proteinExistence type="evidence at protein level"/>
<feature type="region of interest" description="Disordered" evidence="1">
    <location>
        <begin position="1"/>
        <end position="23"/>
    </location>
</feature>
<evidence type="ECO:0007829" key="4">
    <source>
        <dbReference type="PDB" id="8QSY"/>
    </source>
</evidence>
<feature type="compositionally biased region" description="Basic and acidic residues" evidence="1">
    <location>
        <begin position="1"/>
        <end position="17"/>
    </location>
</feature>
<protein>
    <submittedName>
        <fullName evidence="2">Uncharacterized protein</fullName>
    </submittedName>
</protein>
<keyword evidence="4" id="KW-0002">3D-structure</keyword>
<dbReference type="Proteomes" id="UP000289930">
    <property type="component" value="Segment"/>
</dbReference>
<keyword evidence="3" id="KW-1185">Reference proteome</keyword>
<gene>
    <name evidence="2" type="ORF">HFTV1-gp21</name>
</gene>
<evidence type="ECO:0000313" key="2">
    <source>
        <dbReference type="EMBL" id="QAS68854.1"/>
    </source>
</evidence>
<name>A0A410N6V4_HFTV1</name>
<accession>A0A410N6V4</accession>
<sequence>MRPMDRDWHQERARAREQAYSSDLTSQFSESEIVKYELDTAQIDGSDNPRTYIWNRTIDLFGMNGTDVRELRNR</sequence>
<evidence type="ECO:0000313" key="3">
    <source>
        <dbReference type="Proteomes" id="UP000289930"/>
    </source>
</evidence>
<dbReference type="EMBL" id="MG550112">
    <property type="protein sequence ID" value="QAS68854.1"/>
    <property type="molecule type" value="Genomic_DNA"/>
</dbReference>
<evidence type="ECO:0000256" key="1">
    <source>
        <dbReference type="SAM" id="MobiDB-lite"/>
    </source>
</evidence>
<organism evidence="2">
    <name type="scientific">Haloferax tailed virus 1</name>
    <name type="common">HFTV1</name>
    <dbReference type="NCBI Taxonomy" id="2507575"/>
    <lineage>
        <taxon>Viruses</taxon>
        <taxon>Duplodnaviria</taxon>
        <taxon>Heunggongvirae</taxon>
        <taxon>Uroviricota</taxon>
        <taxon>Caudoviricetes</taxon>
        <taxon>Kirjokansivirales</taxon>
        <taxon>Haloferuviridae</taxon>
        <taxon>Retbasiphovirus</taxon>
        <taxon>Retbasiphovirus hantatum</taxon>
        <taxon>Retbasiphovirus HFTV1</taxon>
    </lineage>
</organism>